<keyword evidence="1" id="KW-0472">Membrane</keyword>
<evidence type="ECO:0000313" key="3">
    <source>
        <dbReference type="Proteomes" id="UP000199437"/>
    </source>
</evidence>
<name>A0A1I0QWT2_9BACT</name>
<evidence type="ECO:0000313" key="2">
    <source>
        <dbReference type="EMBL" id="SEW31981.1"/>
    </source>
</evidence>
<proteinExistence type="predicted"/>
<reference evidence="3" key="1">
    <citation type="submission" date="2016-10" db="EMBL/GenBank/DDBJ databases">
        <authorList>
            <person name="Varghese N."/>
            <person name="Submissions S."/>
        </authorList>
    </citation>
    <scope>NUCLEOTIDE SEQUENCE [LARGE SCALE GENOMIC DNA]</scope>
    <source>
        <strain evidence="3">CGMCC 1.12402</strain>
    </source>
</reference>
<dbReference type="GO" id="GO:0016740">
    <property type="term" value="F:transferase activity"/>
    <property type="evidence" value="ECO:0007669"/>
    <property type="project" value="UniProtKB-KW"/>
</dbReference>
<protein>
    <submittedName>
        <fullName evidence="2">Uncharacterized nucleotidyltransferase</fullName>
    </submittedName>
</protein>
<dbReference type="GeneID" id="99987494"/>
<keyword evidence="1" id="KW-1133">Transmembrane helix</keyword>
<dbReference type="Pfam" id="PF14907">
    <property type="entry name" value="NTP_transf_5"/>
    <property type="match status" value="1"/>
</dbReference>
<sequence>MNRINFFESCSEELKLFIELLGCKDEEKESLLNASFDRDKFIEFLTRHQVLNHMSIVMPEFRLRVSDDDYRIVLRLVEGAVYRQLQMTHTLVEVSKLLRANEVHNLIFKGPMLSYELYGVFGLKSSIDLDFLIKKEDLINVEKALLEIGYVPAGLSYSKMPKVVWRLFSAFNYHAGYINHDKQHEVEMHWKFFASESIFPNTTNDQLTSLRAFSIAGEQVYTLPKEELFIYLSVHGSIHLWGRFKWLLDVRGFLLKYEGDIDWEYILQASNKVNMKRAVLLSVYLCNAFFKTPIPNELESYKGDKNLLKLLQMSMDSVNGPFKSGSRLRYIRVITLVKGRLKDVFTGYLFLFFYYLSRPLFFTYNKLFSRAE</sequence>
<dbReference type="InterPro" id="IPR039498">
    <property type="entry name" value="NTP_transf_5"/>
</dbReference>
<dbReference type="Proteomes" id="UP000199437">
    <property type="component" value="Unassembled WGS sequence"/>
</dbReference>
<keyword evidence="3" id="KW-1185">Reference proteome</keyword>
<dbReference type="RefSeq" id="WP_090259192.1">
    <property type="nucleotide sequence ID" value="NZ_FOIR01000002.1"/>
</dbReference>
<feature type="transmembrane region" description="Helical" evidence="1">
    <location>
        <begin position="345"/>
        <end position="364"/>
    </location>
</feature>
<dbReference type="STRING" id="1267423.SAMN05216290_2808"/>
<accession>A0A1I0QWT2</accession>
<dbReference type="AlphaFoldDB" id="A0A1I0QWT2"/>
<evidence type="ECO:0000256" key="1">
    <source>
        <dbReference type="SAM" id="Phobius"/>
    </source>
</evidence>
<gene>
    <name evidence="2" type="ORF">SAMN05216290_2808</name>
</gene>
<keyword evidence="1" id="KW-0812">Transmembrane</keyword>
<keyword evidence="2" id="KW-0808">Transferase</keyword>
<organism evidence="2 3">
    <name type="scientific">Roseivirga pacifica</name>
    <dbReference type="NCBI Taxonomy" id="1267423"/>
    <lineage>
        <taxon>Bacteria</taxon>
        <taxon>Pseudomonadati</taxon>
        <taxon>Bacteroidota</taxon>
        <taxon>Cytophagia</taxon>
        <taxon>Cytophagales</taxon>
        <taxon>Roseivirgaceae</taxon>
        <taxon>Roseivirga</taxon>
    </lineage>
</organism>
<dbReference type="OrthoDB" id="637487at2"/>
<dbReference type="EMBL" id="FOIR01000002">
    <property type="protein sequence ID" value="SEW31981.1"/>
    <property type="molecule type" value="Genomic_DNA"/>
</dbReference>